<gene>
    <name evidence="2" type="ORF">J1605_017656</name>
</gene>
<dbReference type="Proteomes" id="UP001159641">
    <property type="component" value="Unassembled WGS sequence"/>
</dbReference>
<feature type="compositionally biased region" description="Basic and acidic residues" evidence="1">
    <location>
        <begin position="123"/>
        <end position="142"/>
    </location>
</feature>
<dbReference type="AlphaFoldDB" id="A0AB34I210"/>
<feature type="region of interest" description="Disordered" evidence="1">
    <location>
        <begin position="106"/>
        <end position="190"/>
    </location>
</feature>
<dbReference type="EMBL" id="JAIQCJ010000254">
    <property type="protein sequence ID" value="KAJ8797428.1"/>
    <property type="molecule type" value="Genomic_DNA"/>
</dbReference>
<sequence>MQWVKPGRWCPSSQKALLLELEGLQEEPVEGFRVTLLDGGDRYNWEVATCGPPNTYDEGGYFQACLKSPIDFLTPSGLSVPDQDMAPQHLETGDCASPCSVTQFVTPPARTSPANVDASVMRRKQEAGSERRQDRQHADITRKQVLGTEAEAERRGAQSSSTGRRVRERTARPRHGCFRHDEDDPGNEGS</sequence>
<evidence type="ECO:0000313" key="2">
    <source>
        <dbReference type="EMBL" id="KAJ8797428.1"/>
    </source>
</evidence>
<reference evidence="2 3" key="1">
    <citation type="submission" date="2022-11" db="EMBL/GenBank/DDBJ databases">
        <title>Whole genome sequence of Eschrichtius robustus ER-17-0199.</title>
        <authorList>
            <person name="Bruniche-Olsen A."/>
            <person name="Black A.N."/>
            <person name="Fields C.J."/>
            <person name="Walden K."/>
            <person name="Dewoody J.A."/>
        </authorList>
    </citation>
    <scope>NUCLEOTIDE SEQUENCE [LARGE SCALE GENOMIC DNA]</scope>
    <source>
        <strain evidence="2">ER-17-0199</strain>
        <tissue evidence="2">Blubber</tissue>
    </source>
</reference>
<accession>A0AB34I210</accession>
<comment type="caution">
    <text evidence="2">The sequence shown here is derived from an EMBL/GenBank/DDBJ whole genome shotgun (WGS) entry which is preliminary data.</text>
</comment>
<evidence type="ECO:0000313" key="3">
    <source>
        <dbReference type="Proteomes" id="UP001159641"/>
    </source>
</evidence>
<dbReference type="SUPFAM" id="SSF54495">
    <property type="entry name" value="UBC-like"/>
    <property type="match status" value="1"/>
</dbReference>
<evidence type="ECO:0000256" key="1">
    <source>
        <dbReference type="SAM" id="MobiDB-lite"/>
    </source>
</evidence>
<keyword evidence="3" id="KW-1185">Reference proteome</keyword>
<feature type="compositionally biased region" description="Basic residues" evidence="1">
    <location>
        <begin position="164"/>
        <end position="177"/>
    </location>
</feature>
<organism evidence="2 3">
    <name type="scientific">Eschrichtius robustus</name>
    <name type="common">California gray whale</name>
    <name type="synonym">Eschrichtius gibbosus</name>
    <dbReference type="NCBI Taxonomy" id="9764"/>
    <lineage>
        <taxon>Eukaryota</taxon>
        <taxon>Metazoa</taxon>
        <taxon>Chordata</taxon>
        <taxon>Craniata</taxon>
        <taxon>Vertebrata</taxon>
        <taxon>Euteleostomi</taxon>
        <taxon>Mammalia</taxon>
        <taxon>Eutheria</taxon>
        <taxon>Laurasiatheria</taxon>
        <taxon>Artiodactyla</taxon>
        <taxon>Whippomorpha</taxon>
        <taxon>Cetacea</taxon>
        <taxon>Mysticeti</taxon>
        <taxon>Eschrichtiidae</taxon>
        <taxon>Eschrichtius</taxon>
    </lineage>
</organism>
<proteinExistence type="predicted"/>
<dbReference type="InterPro" id="IPR016135">
    <property type="entry name" value="UBQ-conjugating_enzyme/RWD"/>
</dbReference>
<protein>
    <submittedName>
        <fullName evidence="2">Uncharacterized protein</fullName>
    </submittedName>
</protein>
<dbReference type="Gene3D" id="3.10.110.10">
    <property type="entry name" value="Ubiquitin Conjugating Enzyme"/>
    <property type="match status" value="1"/>
</dbReference>
<name>A0AB34I210_ESCRO</name>